<gene>
    <name evidence="1" type="ORF">HNQ70_001328</name>
</gene>
<dbReference type="EMBL" id="JACHGB010000003">
    <property type="protein sequence ID" value="MBB5271318.1"/>
    <property type="molecule type" value="Genomic_DNA"/>
</dbReference>
<sequence length="167" mass="18449">MLDPLAALRQAERIAVDHPVRPSIAEALELVHDCAHRATAPELEHERHVLDDDPWHWTAARLSVFDQTEHLANQAASMPGQPGSPAGLAQILTREARGDQVDRGRQTVVGDDIVDQLGAVEPRAKHGLSCRQDLAKHLRLMSRLRQAQLEPTDAGEQSCNFHASLYL</sequence>
<protein>
    <submittedName>
        <fullName evidence="1">Uncharacterized protein</fullName>
    </submittedName>
</protein>
<evidence type="ECO:0000313" key="2">
    <source>
        <dbReference type="Proteomes" id="UP000532440"/>
    </source>
</evidence>
<dbReference type="Proteomes" id="UP000532440">
    <property type="component" value="Unassembled WGS sequence"/>
</dbReference>
<name>A0A7W8M802_9BURK</name>
<reference evidence="1 2" key="1">
    <citation type="submission" date="2020-08" db="EMBL/GenBank/DDBJ databases">
        <title>Genomic Encyclopedia of Type Strains, Phase IV (KMG-IV): sequencing the most valuable type-strain genomes for metagenomic binning, comparative biology and taxonomic classification.</title>
        <authorList>
            <person name="Goeker M."/>
        </authorList>
    </citation>
    <scope>NUCLEOTIDE SEQUENCE [LARGE SCALE GENOMIC DNA]</scope>
    <source>
        <strain evidence="1 2">DSM 29781</strain>
    </source>
</reference>
<accession>A0A7W8M802</accession>
<dbReference type="AlphaFoldDB" id="A0A7W8M802"/>
<comment type="caution">
    <text evidence="1">The sequence shown here is derived from an EMBL/GenBank/DDBJ whole genome shotgun (WGS) entry which is preliminary data.</text>
</comment>
<organism evidence="1 2">
    <name type="scientific">Quisquiliibacterium transsilvanicum</name>
    <dbReference type="NCBI Taxonomy" id="1549638"/>
    <lineage>
        <taxon>Bacteria</taxon>
        <taxon>Pseudomonadati</taxon>
        <taxon>Pseudomonadota</taxon>
        <taxon>Betaproteobacteria</taxon>
        <taxon>Burkholderiales</taxon>
        <taxon>Burkholderiaceae</taxon>
        <taxon>Quisquiliibacterium</taxon>
    </lineage>
</organism>
<evidence type="ECO:0000313" key="1">
    <source>
        <dbReference type="EMBL" id="MBB5271318.1"/>
    </source>
</evidence>
<keyword evidence="2" id="KW-1185">Reference proteome</keyword>
<proteinExistence type="predicted"/>